<gene>
    <name evidence="3" type="ORF">OUZ56_004963</name>
</gene>
<feature type="compositionally biased region" description="Polar residues" evidence="1">
    <location>
        <begin position="53"/>
        <end position="69"/>
    </location>
</feature>
<evidence type="ECO:0000256" key="1">
    <source>
        <dbReference type="SAM" id="MobiDB-lite"/>
    </source>
</evidence>
<evidence type="ECO:0000313" key="4">
    <source>
        <dbReference type="Proteomes" id="UP001234178"/>
    </source>
</evidence>
<evidence type="ECO:0000313" key="3">
    <source>
        <dbReference type="EMBL" id="KAK4003181.1"/>
    </source>
</evidence>
<keyword evidence="4" id="KW-1185">Reference proteome</keyword>
<keyword evidence="2" id="KW-0472">Membrane</keyword>
<evidence type="ECO:0008006" key="5">
    <source>
        <dbReference type="Google" id="ProtNLM"/>
    </source>
</evidence>
<evidence type="ECO:0000256" key="2">
    <source>
        <dbReference type="SAM" id="Phobius"/>
    </source>
</evidence>
<sequence>MSHFVTDILLVILGLVASVIIVLSIVGIGWFLVWKFFLSRFKFVRELLGTVSEPNSEASNAGAISSPTRIKSRKSRLD</sequence>
<dbReference type="InterPro" id="IPR031851">
    <property type="entry name" value="DUF4750"/>
</dbReference>
<proteinExistence type="predicted"/>
<name>A0ABQ9YRD4_9CRUS</name>
<dbReference type="EMBL" id="JAOYFB010000001">
    <property type="protein sequence ID" value="KAK4003181.1"/>
    <property type="molecule type" value="Genomic_DNA"/>
</dbReference>
<feature type="region of interest" description="Disordered" evidence="1">
    <location>
        <begin position="53"/>
        <end position="78"/>
    </location>
</feature>
<comment type="caution">
    <text evidence="3">The sequence shown here is derived from an EMBL/GenBank/DDBJ whole genome shotgun (WGS) entry which is preliminary data.</text>
</comment>
<reference evidence="3 4" key="1">
    <citation type="journal article" date="2023" name="Nucleic Acids Res.">
        <title>The hologenome of Daphnia magna reveals possible DNA methylation and microbiome-mediated evolution of the host genome.</title>
        <authorList>
            <person name="Chaturvedi A."/>
            <person name="Li X."/>
            <person name="Dhandapani V."/>
            <person name="Marshall H."/>
            <person name="Kissane S."/>
            <person name="Cuenca-Cambronero M."/>
            <person name="Asole G."/>
            <person name="Calvet F."/>
            <person name="Ruiz-Romero M."/>
            <person name="Marangio P."/>
            <person name="Guigo R."/>
            <person name="Rago D."/>
            <person name="Mirbahai L."/>
            <person name="Eastwood N."/>
            <person name="Colbourne J.K."/>
            <person name="Zhou J."/>
            <person name="Mallon E."/>
            <person name="Orsini L."/>
        </authorList>
    </citation>
    <scope>NUCLEOTIDE SEQUENCE [LARGE SCALE GENOMIC DNA]</scope>
    <source>
        <strain evidence="3">LRV0_1</strain>
    </source>
</reference>
<protein>
    <recommendedName>
        <fullName evidence="5">Small integral membrane protein 13</fullName>
    </recommendedName>
</protein>
<keyword evidence="2" id="KW-1133">Transmembrane helix</keyword>
<dbReference type="PANTHER" id="PTHR36877">
    <property type="entry name" value="SMALL INTEGRAL MEMBRANE PROTEIN 13"/>
    <property type="match status" value="1"/>
</dbReference>
<organism evidence="3 4">
    <name type="scientific">Daphnia magna</name>
    <dbReference type="NCBI Taxonomy" id="35525"/>
    <lineage>
        <taxon>Eukaryota</taxon>
        <taxon>Metazoa</taxon>
        <taxon>Ecdysozoa</taxon>
        <taxon>Arthropoda</taxon>
        <taxon>Crustacea</taxon>
        <taxon>Branchiopoda</taxon>
        <taxon>Diplostraca</taxon>
        <taxon>Cladocera</taxon>
        <taxon>Anomopoda</taxon>
        <taxon>Daphniidae</taxon>
        <taxon>Daphnia</taxon>
    </lineage>
</organism>
<accession>A0ABQ9YRD4</accession>
<dbReference type="Proteomes" id="UP001234178">
    <property type="component" value="Unassembled WGS sequence"/>
</dbReference>
<keyword evidence="2" id="KW-0812">Transmembrane</keyword>
<feature type="transmembrane region" description="Helical" evidence="2">
    <location>
        <begin position="12"/>
        <end position="33"/>
    </location>
</feature>
<dbReference type="PANTHER" id="PTHR36877:SF1">
    <property type="entry name" value="SMALL INTEGRAL MEMBRANE PROTEIN 13"/>
    <property type="match status" value="1"/>
</dbReference>
<dbReference type="Pfam" id="PF15938">
    <property type="entry name" value="DUF4750"/>
    <property type="match status" value="1"/>
</dbReference>